<dbReference type="SUPFAM" id="SSF53756">
    <property type="entry name" value="UDP-Glycosyltransferase/glycogen phosphorylase"/>
    <property type="match status" value="1"/>
</dbReference>
<dbReference type="Pfam" id="PF13692">
    <property type="entry name" value="Glyco_trans_1_4"/>
    <property type="match status" value="1"/>
</dbReference>
<accession>A0A935TCP5</accession>
<evidence type="ECO:0000313" key="1">
    <source>
        <dbReference type="EMBL" id="MBK7955624.1"/>
    </source>
</evidence>
<dbReference type="Gene3D" id="3.40.50.2000">
    <property type="entry name" value="Glycogen Phosphorylase B"/>
    <property type="match status" value="1"/>
</dbReference>
<name>A0A935TCP5_9PROT</name>
<organism evidence="1 2">
    <name type="scientific">Candidatus Accumulibacter affinis</name>
    <dbReference type="NCBI Taxonomy" id="2954384"/>
    <lineage>
        <taxon>Bacteria</taxon>
        <taxon>Pseudomonadati</taxon>
        <taxon>Pseudomonadota</taxon>
        <taxon>Betaproteobacteria</taxon>
        <taxon>Candidatus Accumulibacter</taxon>
    </lineage>
</organism>
<dbReference type="EMBL" id="JADJOT010000010">
    <property type="protein sequence ID" value="MBK7955624.1"/>
    <property type="molecule type" value="Genomic_DNA"/>
</dbReference>
<reference evidence="1 2" key="1">
    <citation type="submission" date="2020-10" db="EMBL/GenBank/DDBJ databases">
        <title>Connecting structure to function with the recovery of over 1000 high-quality activated sludge metagenome-assembled genomes encoding full-length rRNA genes using long-read sequencing.</title>
        <authorList>
            <person name="Singleton C.M."/>
            <person name="Petriglieri F."/>
            <person name="Kristensen J.M."/>
            <person name="Kirkegaard R.H."/>
            <person name="Michaelsen T.Y."/>
            <person name="Andersen M.H."/>
            <person name="Karst S.M."/>
            <person name="Dueholm M.S."/>
            <person name="Nielsen P.H."/>
            <person name="Albertsen M."/>
        </authorList>
    </citation>
    <scope>NUCLEOTIDE SEQUENCE [LARGE SCALE GENOMIC DNA]</scope>
    <source>
        <strain evidence="1">Fred_18-Q3-R57-64_BAT3C.720</strain>
    </source>
</reference>
<sequence length="258" mass="28956">MIIYDVDDLGDALWHWVAPRHFRAMLRIADTVTTCSLPLLQHLAKNYPTITVANIPNAIDYFPSGPARRPLPSNTQLRLVWFGNSSNFWMIEKYIPALLAIPESELWIISNLDELGGRTKTHPGVRFLAWSLGDFVSMLQQCDVAVLTHDGNKEALTKGNNRMTTAITWGLPVVASRTPEYERTADESGTSRWLFSNPRELVEAIEHLRNEKVRTDYLDVAQPAIWRRYAPPVIATSLANLAFGLRAHKCSGSCGVKS</sequence>
<proteinExistence type="predicted"/>
<comment type="caution">
    <text evidence="1">The sequence shown here is derived from an EMBL/GenBank/DDBJ whole genome shotgun (WGS) entry which is preliminary data.</text>
</comment>
<dbReference type="AlphaFoldDB" id="A0A935TCP5"/>
<evidence type="ECO:0000313" key="2">
    <source>
        <dbReference type="Proteomes" id="UP000706151"/>
    </source>
</evidence>
<protein>
    <submittedName>
        <fullName evidence="1">Glycosyltransferase</fullName>
    </submittedName>
</protein>
<gene>
    <name evidence="1" type="ORF">IPK02_17630</name>
</gene>
<dbReference type="Proteomes" id="UP000706151">
    <property type="component" value="Unassembled WGS sequence"/>
</dbReference>